<keyword evidence="3" id="KW-1185">Reference proteome</keyword>
<evidence type="ECO:0000313" key="2">
    <source>
        <dbReference type="EMBL" id="KAF9060430.1"/>
    </source>
</evidence>
<comment type="caution">
    <text evidence="2">The sequence shown here is derived from an EMBL/GenBank/DDBJ whole genome shotgun (WGS) entry which is preliminary data.</text>
</comment>
<organism evidence="2 3">
    <name type="scientific">Rhodocollybia butyracea</name>
    <dbReference type="NCBI Taxonomy" id="206335"/>
    <lineage>
        <taxon>Eukaryota</taxon>
        <taxon>Fungi</taxon>
        <taxon>Dikarya</taxon>
        <taxon>Basidiomycota</taxon>
        <taxon>Agaricomycotina</taxon>
        <taxon>Agaricomycetes</taxon>
        <taxon>Agaricomycetidae</taxon>
        <taxon>Agaricales</taxon>
        <taxon>Marasmiineae</taxon>
        <taxon>Omphalotaceae</taxon>
        <taxon>Rhodocollybia</taxon>
    </lineage>
</organism>
<reference evidence="2" key="1">
    <citation type="submission" date="2020-11" db="EMBL/GenBank/DDBJ databases">
        <authorList>
            <consortium name="DOE Joint Genome Institute"/>
            <person name="Ahrendt S."/>
            <person name="Riley R."/>
            <person name="Andreopoulos W."/>
            <person name="Labutti K."/>
            <person name="Pangilinan J."/>
            <person name="Ruiz-Duenas F.J."/>
            <person name="Barrasa J.M."/>
            <person name="Sanchez-Garcia M."/>
            <person name="Camarero S."/>
            <person name="Miyauchi S."/>
            <person name="Serrano A."/>
            <person name="Linde D."/>
            <person name="Babiker R."/>
            <person name="Drula E."/>
            <person name="Ayuso-Fernandez I."/>
            <person name="Pacheco R."/>
            <person name="Padilla G."/>
            <person name="Ferreira P."/>
            <person name="Barriuso J."/>
            <person name="Kellner H."/>
            <person name="Castanera R."/>
            <person name="Alfaro M."/>
            <person name="Ramirez L."/>
            <person name="Pisabarro A.G."/>
            <person name="Kuo A."/>
            <person name="Tritt A."/>
            <person name="Lipzen A."/>
            <person name="He G."/>
            <person name="Yan M."/>
            <person name="Ng V."/>
            <person name="Cullen D."/>
            <person name="Martin F."/>
            <person name="Rosso M.-N."/>
            <person name="Henrissat B."/>
            <person name="Hibbett D."/>
            <person name="Martinez A.T."/>
            <person name="Grigoriev I.V."/>
        </authorList>
    </citation>
    <scope>NUCLEOTIDE SEQUENCE</scope>
    <source>
        <strain evidence="2">AH 40177</strain>
    </source>
</reference>
<keyword evidence="1" id="KW-1133">Transmembrane helix</keyword>
<dbReference type="AlphaFoldDB" id="A0A9P5PE39"/>
<feature type="transmembrane region" description="Helical" evidence="1">
    <location>
        <begin position="122"/>
        <end position="144"/>
    </location>
</feature>
<evidence type="ECO:0000313" key="3">
    <source>
        <dbReference type="Proteomes" id="UP000772434"/>
    </source>
</evidence>
<protein>
    <submittedName>
        <fullName evidence="2">Uncharacterized protein</fullName>
    </submittedName>
</protein>
<dbReference type="Proteomes" id="UP000772434">
    <property type="component" value="Unassembled WGS sequence"/>
</dbReference>
<proteinExistence type="predicted"/>
<gene>
    <name evidence="2" type="ORF">BDP27DRAFT_421725</name>
</gene>
<keyword evidence="1" id="KW-0472">Membrane</keyword>
<dbReference type="EMBL" id="JADNRY010000244">
    <property type="protein sequence ID" value="KAF9060430.1"/>
    <property type="molecule type" value="Genomic_DNA"/>
</dbReference>
<sequence>MFMYDCPRHFSASRSVPQHQTSEFDRPFHQYSIFNNRSIDAFSNYALALIDASPVPVLLRTMLGQDKTHVSHVIDSSVGRMPLKTLQTLRTHQHRLLLSHRQSSSLCLHHPRYIQRLLRPRIYKMTILTLPGFVAFGIYTLIYVCWSEP</sequence>
<evidence type="ECO:0000256" key="1">
    <source>
        <dbReference type="SAM" id="Phobius"/>
    </source>
</evidence>
<accession>A0A9P5PE39</accession>
<keyword evidence="1" id="KW-0812">Transmembrane</keyword>
<name>A0A9P5PE39_9AGAR</name>